<dbReference type="Proteomes" id="UP000193978">
    <property type="component" value="Chromosome"/>
</dbReference>
<sequence>MSNLAQILNVGAGNAWLFAPSAILLGALHGLEPGHSKTMMAAFIIAIRGTVAQAILLGLAATLSHTAIVWIIALGGLYFGSQWTAEGAEPYLQIVSGLLILGVAGWMVWRNWRDHRDHANHAIRTHAHPHHDHEGHDHEHDDAHEHDHGHDHDHGRELDHGCELDHGHVHAHDPHDHGHQGHHHRNFGHPRHERPHRRSPMAKEARFKEDLLLVDPEAVADAHEREHALDINRRFAGRKATTGEIALFGLTGGLIPCPASITVLLLCLQLGKIALGAALVLCFSVGLALTMVLVGVAAALSLRHVSTRWKGFEAFARLAPFVSGALVAALGLYTLYLGVAGLA</sequence>
<dbReference type="PANTHER" id="PTHR40659">
    <property type="entry name" value="NICKEL/COBALT EFFLUX SYSTEM RCNA"/>
    <property type="match status" value="1"/>
</dbReference>
<keyword evidence="11 13" id="KW-0472">Membrane</keyword>
<dbReference type="Pfam" id="PF03824">
    <property type="entry name" value="NicO"/>
    <property type="match status" value="2"/>
</dbReference>
<dbReference type="NCBIfam" id="NF007454">
    <property type="entry name" value="PRK10019.1"/>
    <property type="match status" value="1"/>
</dbReference>
<evidence type="ECO:0000256" key="7">
    <source>
        <dbReference type="ARBA" id="ARBA00022692"/>
    </source>
</evidence>
<evidence type="ECO:0000256" key="1">
    <source>
        <dbReference type="ARBA" id="ARBA00002510"/>
    </source>
</evidence>
<dbReference type="GO" id="GO:0006824">
    <property type="term" value="P:cobalt ion transport"/>
    <property type="evidence" value="ECO:0007669"/>
    <property type="project" value="UniProtKB-KW"/>
</dbReference>
<comment type="subcellular location">
    <subcellularLocation>
        <location evidence="2 13">Cell membrane</location>
        <topology evidence="2 13">Multi-pass membrane protein</topology>
    </subcellularLocation>
</comment>
<feature type="transmembrane region" description="Helical" evidence="13">
    <location>
        <begin position="245"/>
        <end position="271"/>
    </location>
</feature>
<dbReference type="GO" id="GO:0032025">
    <property type="term" value="P:response to cobalt ion"/>
    <property type="evidence" value="ECO:0007669"/>
    <property type="project" value="TreeGrafter"/>
</dbReference>
<keyword evidence="9" id="KW-0406">Ion transport</keyword>
<keyword evidence="3" id="KW-0171">Cobalt transport</keyword>
<dbReference type="GO" id="GO:0046583">
    <property type="term" value="F:monoatomic cation efflux transmembrane transporter activity"/>
    <property type="evidence" value="ECO:0007669"/>
    <property type="project" value="TreeGrafter"/>
</dbReference>
<comment type="similarity">
    <text evidence="13">Belongs to the NiCoT transporter (TC 2.A.52) family.</text>
</comment>
<feature type="transmembrane region" description="Helical" evidence="13">
    <location>
        <begin position="277"/>
        <end position="302"/>
    </location>
</feature>
<evidence type="ECO:0000313" key="16">
    <source>
        <dbReference type="Proteomes" id="UP000193978"/>
    </source>
</evidence>
<dbReference type="InterPro" id="IPR051224">
    <property type="entry name" value="NiCoT_RcnA"/>
</dbReference>
<comment type="function">
    <text evidence="1">Efflux system for nickel and cobalt.</text>
</comment>
<keyword evidence="12" id="KW-0170">Cobalt</keyword>
<keyword evidence="6" id="KW-0533">Nickel</keyword>
<dbReference type="OrthoDB" id="271709at2"/>
<protein>
    <recommendedName>
        <fullName evidence="13">Nickel/cobalt efflux system</fullName>
    </recommendedName>
</protein>
<evidence type="ECO:0000256" key="14">
    <source>
        <dbReference type="SAM" id="MobiDB-lite"/>
    </source>
</evidence>
<evidence type="ECO:0000256" key="8">
    <source>
        <dbReference type="ARBA" id="ARBA00022989"/>
    </source>
</evidence>
<dbReference type="GO" id="GO:0005886">
    <property type="term" value="C:plasma membrane"/>
    <property type="evidence" value="ECO:0007669"/>
    <property type="project" value="UniProtKB-SubCell"/>
</dbReference>
<feature type="transmembrane region" description="Helical" evidence="13">
    <location>
        <begin position="7"/>
        <end position="28"/>
    </location>
</feature>
<dbReference type="PANTHER" id="PTHR40659:SF1">
    <property type="entry name" value="NICKEL_COBALT EFFLUX SYSTEM RCNA"/>
    <property type="match status" value="1"/>
</dbReference>
<organism evidence="15 16">
    <name type="scientific">Methylocystis bryophila</name>
    <dbReference type="NCBI Taxonomy" id="655015"/>
    <lineage>
        <taxon>Bacteria</taxon>
        <taxon>Pseudomonadati</taxon>
        <taxon>Pseudomonadota</taxon>
        <taxon>Alphaproteobacteria</taxon>
        <taxon>Hyphomicrobiales</taxon>
        <taxon>Methylocystaceae</taxon>
        <taxon>Methylocystis</taxon>
    </lineage>
</organism>
<evidence type="ECO:0000256" key="4">
    <source>
        <dbReference type="ARBA" id="ARBA00022448"/>
    </source>
</evidence>
<feature type="compositionally biased region" description="Basic residues" evidence="14">
    <location>
        <begin position="180"/>
        <end position="200"/>
    </location>
</feature>
<keyword evidence="4 13" id="KW-0813">Transport</keyword>
<evidence type="ECO:0000256" key="13">
    <source>
        <dbReference type="RuleBase" id="RU362101"/>
    </source>
</evidence>
<dbReference type="AlphaFoldDB" id="A0A1W6MVT2"/>
<evidence type="ECO:0000256" key="12">
    <source>
        <dbReference type="ARBA" id="ARBA00023285"/>
    </source>
</evidence>
<evidence type="ECO:0000256" key="6">
    <source>
        <dbReference type="ARBA" id="ARBA00022596"/>
    </source>
</evidence>
<dbReference type="KEGG" id="mbry:B1812_12000"/>
<feature type="transmembrane region" description="Helical" evidence="13">
    <location>
        <begin position="67"/>
        <end position="85"/>
    </location>
</feature>
<feature type="transmembrane region" description="Helical" evidence="13">
    <location>
        <begin position="91"/>
        <end position="109"/>
    </location>
</feature>
<dbReference type="GO" id="GO:0010045">
    <property type="term" value="P:response to nickel cation"/>
    <property type="evidence" value="ECO:0007669"/>
    <property type="project" value="TreeGrafter"/>
</dbReference>
<evidence type="ECO:0000256" key="11">
    <source>
        <dbReference type="ARBA" id="ARBA00023136"/>
    </source>
</evidence>
<feature type="transmembrane region" description="Helical" evidence="13">
    <location>
        <begin position="40"/>
        <end position="60"/>
    </location>
</feature>
<evidence type="ECO:0000256" key="9">
    <source>
        <dbReference type="ARBA" id="ARBA00023065"/>
    </source>
</evidence>
<accession>A0A1W6MVT2</accession>
<feature type="compositionally biased region" description="Basic and acidic residues" evidence="14">
    <location>
        <begin position="131"/>
        <end position="179"/>
    </location>
</feature>
<proteinExistence type="inferred from homology"/>
<evidence type="ECO:0000256" key="10">
    <source>
        <dbReference type="ARBA" id="ARBA00023112"/>
    </source>
</evidence>
<evidence type="ECO:0000313" key="15">
    <source>
        <dbReference type="EMBL" id="ARN81677.1"/>
    </source>
</evidence>
<keyword evidence="8 13" id="KW-1133">Transmembrane helix</keyword>
<feature type="transmembrane region" description="Helical" evidence="13">
    <location>
        <begin position="314"/>
        <end position="336"/>
    </location>
</feature>
<dbReference type="RefSeq" id="WP_085771794.1">
    <property type="nucleotide sequence ID" value="NZ_AP027149.1"/>
</dbReference>
<keyword evidence="16" id="KW-1185">Reference proteome</keyword>
<evidence type="ECO:0000256" key="2">
    <source>
        <dbReference type="ARBA" id="ARBA00004651"/>
    </source>
</evidence>
<reference evidence="15 16" key="1">
    <citation type="submission" date="2017-02" db="EMBL/GenBank/DDBJ databases">
        <authorList>
            <person name="Peterson S.W."/>
        </authorList>
    </citation>
    <scope>NUCLEOTIDE SEQUENCE [LARGE SCALE GENOMIC DNA]</scope>
    <source>
        <strain evidence="15 16">S285</strain>
    </source>
</reference>
<name>A0A1W6MVT2_9HYPH</name>
<dbReference type="GO" id="GO:0015099">
    <property type="term" value="F:nickel cation transmembrane transporter activity"/>
    <property type="evidence" value="ECO:0007669"/>
    <property type="project" value="UniProtKB-UniRule"/>
</dbReference>
<feature type="region of interest" description="Disordered" evidence="14">
    <location>
        <begin position="127"/>
        <end position="202"/>
    </location>
</feature>
<keyword evidence="5" id="KW-1003">Cell membrane</keyword>
<keyword evidence="7 13" id="KW-0812">Transmembrane</keyword>
<keyword evidence="10" id="KW-0921">Nickel transport</keyword>
<gene>
    <name evidence="15" type="ORF">B1812_12000</name>
</gene>
<evidence type="ECO:0000256" key="3">
    <source>
        <dbReference type="ARBA" id="ARBA00022426"/>
    </source>
</evidence>
<dbReference type="InterPro" id="IPR011541">
    <property type="entry name" value="Ni/Co_transpt_high_affinity"/>
</dbReference>
<evidence type="ECO:0000256" key="5">
    <source>
        <dbReference type="ARBA" id="ARBA00022475"/>
    </source>
</evidence>
<dbReference type="EMBL" id="CP019948">
    <property type="protein sequence ID" value="ARN81677.1"/>
    <property type="molecule type" value="Genomic_DNA"/>
</dbReference>